<sequence>MTLPNIFSRAEKPARRDHSAAAIVIMMVLVFAPVLGMHIAAVAFDTDAEFVTKLWAADGVATRLRLGPGSQG</sequence>
<dbReference type="OrthoDB" id="8002258at2"/>
<organism evidence="2 4">
    <name type="scientific">Methylobacterium oxalidis</name>
    <dbReference type="NCBI Taxonomy" id="944322"/>
    <lineage>
        <taxon>Bacteria</taxon>
        <taxon>Pseudomonadati</taxon>
        <taxon>Pseudomonadota</taxon>
        <taxon>Alphaproteobacteria</taxon>
        <taxon>Hyphomicrobiales</taxon>
        <taxon>Methylobacteriaceae</taxon>
        <taxon>Methylobacterium</taxon>
    </lineage>
</organism>
<accession>A0A512IX78</accession>
<reference evidence="3" key="4">
    <citation type="submission" date="2023-01" db="EMBL/GenBank/DDBJ databases">
        <title>Draft genome sequence of Methylobacterium oxalidis strain NBRC 107715.</title>
        <authorList>
            <person name="Sun Q."/>
            <person name="Mori K."/>
        </authorList>
    </citation>
    <scope>NUCLEOTIDE SEQUENCE</scope>
    <source>
        <strain evidence="3">NBRC 107715</strain>
    </source>
</reference>
<proteinExistence type="predicted"/>
<keyword evidence="1" id="KW-1133">Transmembrane helix</keyword>
<keyword evidence="1" id="KW-0472">Membrane</keyword>
<comment type="caution">
    <text evidence="2">The sequence shown here is derived from an EMBL/GenBank/DDBJ whole genome shotgun (WGS) entry which is preliminary data.</text>
</comment>
<evidence type="ECO:0000256" key="1">
    <source>
        <dbReference type="SAM" id="Phobius"/>
    </source>
</evidence>
<evidence type="ECO:0000313" key="3">
    <source>
        <dbReference type="EMBL" id="GLS67690.1"/>
    </source>
</evidence>
<reference evidence="5" key="2">
    <citation type="journal article" date="2019" name="Int. J. Syst. Evol. Microbiol.">
        <title>The Global Catalogue of Microorganisms (GCM) 10K type strain sequencing project: providing services to taxonomists for standard genome sequencing and annotation.</title>
        <authorList>
            <consortium name="The Broad Institute Genomics Platform"/>
            <consortium name="The Broad Institute Genome Sequencing Center for Infectious Disease"/>
            <person name="Wu L."/>
            <person name="Ma J."/>
        </authorList>
    </citation>
    <scope>NUCLEOTIDE SEQUENCE [LARGE SCALE GENOMIC DNA]</scope>
    <source>
        <strain evidence="5">NBRC 107715</strain>
    </source>
</reference>
<dbReference type="EMBL" id="BJZU01000004">
    <property type="protein sequence ID" value="GEP02311.1"/>
    <property type="molecule type" value="Genomic_DNA"/>
</dbReference>
<protein>
    <submittedName>
        <fullName evidence="2">Uncharacterized protein</fullName>
    </submittedName>
</protein>
<reference evidence="2 4" key="3">
    <citation type="submission" date="2019-07" db="EMBL/GenBank/DDBJ databases">
        <title>Whole genome shotgun sequence of Methylobacterium oxalidis NBRC 107715.</title>
        <authorList>
            <person name="Hosoyama A."/>
            <person name="Uohara A."/>
            <person name="Ohji S."/>
            <person name="Ichikawa N."/>
        </authorList>
    </citation>
    <scope>NUCLEOTIDE SEQUENCE [LARGE SCALE GENOMIC DNA]</scope>
    <source>
        <strain evidence="2 4">NBRC 107715</strain>
    </source>
</reference>
<keyword evidence="1" id="KW-0812">Transmembrane</keyword>
<dbReference type="EMBL" id="BSPK01000117">
    <property type="protein sequence ID" value="GLS67690.1"/>
    <property type="molecule type" value="Genomic_DNA"/>
</dbReference>
<reference evidence="3" key="1">
    <citation type="journal article" date="2014" name="Int. J. Syst. Evol. Microbiol.">
        <title>Complete genome of a new Firmicutes species belonging to the dominant human colonic microbiota ('Ruminococcus bicirculans') reveals two chromosomes and a selective capacity to utilize plant glucans.</title>
        <authorList>
            <consortium name="NISC Comparative Sequencing Program"/>
            <person name="Wegmann U."/>
            <person name="Louis P."/>
            <person name="Goesmann A."/>
            <person name="Henrissat B."/>
            <person name="Duncan S.H."/>
            <person name="Flint H.J."/>
        </authorList>
    </citation>
    <scope>NUCLEOTIDE SEQUENCE</scope>
    <source>
        <strain evidence="3">NBRC 107715</strain>
    </source>
</reference>
<dbReference type="AlphaFoldDB" id="A0A512IX78"/>
<feature type="transmembrane region" description="Helical" evidence="1">
    <location>
        <begin position="21"/>
        <end position="44"/>
    </location>
</feature>
<gene>
    <name evidence="3" type="ORF">GCM10007888_60750</name>
    <name evidence="2" type="ORF">MOX02_03490</name>
</gene>
<dbReference type="Proteomes" id="UP001156856">
    <property type="component" value="Unassembled WGS sequence"/>
</dbReference>
<keyword evidence="5" id="KW-1185">Reference proteome</keyword>
<evidence type="ECO:0000313" key="2">
    <source>
        <dbReference type="EMBL" id="GEP02311.1"/>
    </source>
</evidence>
<dbReference type="Proteomes" id="UP000321960">
    <property type="component" value="Unassembled WGS sequence"/>
</dbReference>
<evidence type="ECO:0000313" key="5">
    <source>
        <dbReference type="Proteomes" id="UP001156856"/>
    </source>
</evidence>
<evidence type="ECO:0000313" key="4">
    <source>
        <dbReference type="Proteomes" id="UP000321960"/>
    </source>
</evidence>
<name>A0A512IX78_9HYPH</name>
<dbReference type="RefSeq" id="WP_147024003.1">
    <property type="nucleotide sequence ID" value="NZ_BJZU01000004.1"/>
</dbReference>